<dbReference type="Proteomes" id="UP000887566">
    <property type="component" value="Unplaced"/>
</dbReference>
<dbReference type="GO" id="GO:0005634">
    <property type="term" value="C:nucleus"/>
    <property type="evidence" value="ECO:0007669"/>
    <property type="project" value="UniProtKB-SubCell"/>
</dbReference>
<accession>A0A914VCS1</accession>
<evidence type="ECO:0000256" key="5">
    <source>
        <dbReference type="ARBA" id="ARBA00023015"/>
    </source>
</evidence>
<name>A0A914VCS1_9BILA</name>
<evidence type="ECO:0000256" key="2">
    <source>
        <dbReference type="ARBA" id="ARBA00022723"/>
    </source>
</evidence>
<evidence type="ECO:0000313" key="11">
    <source>
        <dbReference type="WBParaSite" id="PSAMB.scaffold1786size27870.g15100.t1"/>
    </source>
</evidence>
<evidence type="ECO:0000256" key="1">
    <source>
        <dbReference type="ARBA" id="ARBA00004123"/>
    </source>
</evidence>
<dbReference type="GO" id="GO:0009791">
    <property type="term" value="P:post-embryonic development"/>
    <property type="evidence" value="ECO:0007669"/>
    <property type="project" value="UniProtKB-ARBA"/>
</dbReference>
<keyword evidence="4" id="KW-0862">Zinc</keyword>
<dbReference type="AlphaFoldDB" id="A0A914VCS1"/>
<keyword evidence="7" id="KW-0539">Nucleus</keyword>
<dbReference type="WBParaSite" id="PSAMB.scaffold1786size27870.g15100.t1">
    <property type="protein sequence ID" value="PSAMB.scaffold1786size27870.g15100.t1"/>
    <property type="gene ID" value="PSAMB.scaffold1786size27870.g15100"/>
</dbReference>
<dbReference type="PANTHER" id="PTHR46481:SF10">
    <property type="entry name" value="ZINC FINGER BED DOMAIN-CONTAINING PROTEIN 39"/>
    <property type="match status" value="1"/>
</dbReference>
<dbReference type="GO" id="GO:0003677">
    <property type="term" value="F:DNA binding"/>
    <property type="evidence" value="ECO:0007669"/>
    <property type="project" value="InterPro"/>
</dbReference>
<keyword evidence="5" id="KW-0805">Transcription regulation</keyword>
<keyword evidence="3 8" id="KW-0863">Zinc-finger</keyword>
<reference evidence="11" key="1">
    <citation type="submission" date="2022-11" db="UniProtKB">
        <authorList>
            <consortium name="WormBaseParasite"/>
        </authorList>
    </citation>
    <scope>IDENTIFICATION</scope>
</reference>
<dbReference type="GO" id="GO:0008270">
    <property type="term" value="F:zinc ion binding"/>
    <property type="evidence" value="ECO:0007669"/>
    <property type="project" value="UniProtKB-KW"/>
</dbReference>
<sequence length="180" mass="20636">MSVTPADDVLVADSAVPDDVNRERIHPGRKRSHPLWELFDVEDGMSRCTLCTYQVKGKFTSTLLNHLFSKHQNEYRRIATIKQEKDSEREKVKAKQPKLKILADQSSPYWKNSAEQKEIDENLALFAGSSSFAYHLVETFEFADFLSSLNPLYKLPSRETLKKSVSTIADQIKTNIKELM</sequence>
<evidence type="ECO:0000256" key="8">
    <source>
        <dbReference type="PROSITE-ProRule" id="PRU00027"/>
    </source>
</evidence>
<keyword evidence="2" id="KW-0479">Metal-binding</keyword>
<dbReference type="PROSITE" id="PS50808">
    <property type="entry name" value="ZF_BED"/>
    <property type="match status" value="1"/>
</dbReference>
<dbReference type="InterPro" id="IPR036236">
    <property type="entry name" value="Znf_C2H2_sf"/>
</dbReference>
<dbReference type="InterPro" id="IPR052035">
    <property type="entry name" value="ZnF_BED_domain_contain"/>
</dbReference>
<evidence type="ECO:0000259" key="9">
    <source>
        <dbReference type="PROSITE" id="PS50808"/>
    </source>
</evidence>
<evidence type="ECO:0000313" key="10">
    <source>
        <dbReference type="Proteomes" id="UP000887566"/>
    </source>
</evidence>
<evidence type="ECO:0000256" key="4">
    <source>
        <dbReference type="ARBA" id="ARBA00022833"/>
    </source>
</evidence>
<evidence type="ECO:0000256" key="6">
    <source>
        <dbReference type="ARBA" id="ARBA00023163"/>
    </source>
</evidence>
<dbReference type="SUPFAM" id="SSF57667">
    <property type="entry name" value="beta-beta-alpha zinc fingers"/>
    <property type="match status" value="1"/>
</dbReference>
<protein>
    <submittedName>
        <fullName evidence="11">BED-type domain-containing protein</fullName>
    </submittedName>
</protein>
<comment type="subcellular location">
    <subcellularLocation>
        <location evidence="1">Nucleus</location>
    </subcellularLocation>
</comment>
<evidence type="ECO:0000256" key="3">
    <source>
        <dbReference type="ARBA" id="ARBA00022771"/>
    </source>
</evidence>
<dbReference type="PANTHER" id="PTHR46481">
    <property type="entry name" value="ZINC FINGER BED DOMAIN-CONTAINING PROTEIN 4"/>
    <property type="match status" value="1"/>
</dbReference>
<dbReference type="InterPro" id="IPR003656">
    <property type="entry name" value="Znf_BED"/>
</dbReference>
<evidence type="ECO:0000256" key="7">
    <source>
        <dbReference type="ARBA" id="ARBA00023242"/>
    </source>
</evidence>
<keyword evidence="6" id="KW-0804">Transcription</keyword>
<keyword evidence="10" id="KW-1185">Reference proteome</keyword>
<organism evidence="10 11">
    <name type="scientific">Plectus sambesii</name>
    <dbReference type="NCBI Taxonomy" id="2011161"/>
    <lineage>
        <taxon>Eukaryota</taxon>
        <taxon>Metazoa</taxon>
        <taxon>Ecdysozoa</taxon>
        <taxon>Nematoda</taxon>
        <taxon>Chromadorea</taxon>
        <taxon>Plectida</taxon>
        <taxon>Plectina</taxon>
        <taxon>Plectoidea</taxon>
        <taxon>Plectidae</taxon>
        <taxon>Plectus</taxon>
    </lineage>
</organism>
<feature type="domain" description="BED-type" evidence="9">
    <location>
        <begin position="30"/>
        <end position="78"/>
    </location>
</feature>
<proteinExistence type="predicted"/>